<keyword evidence="3" id="KW-0378">Hydrolase</keyword>
<dbReference type="PANTHER" id="PTHR11895:SF169">
    <property type="entry name" value="GLUTAMYL-TRNA(GLN) AMIDOTRANSFERASE"/>
    <property type="match status" value="1"/>
</dbReference>
<evidence type="ECO:0000259" key="1">
    <source>
        <dbReference type="Pfam" id="PF01425"/>
    </source>
</evidence>
<feature type="domain" description="Allophanate hydrolase C-terminal" evidence="2">
    <location>
        <begin position="441"/>
        <end position="561"/>
    </location>
</feature>
<name>A0A1T4Y705_9MICO</name>
<feature type="domain" description="Amidase" evidence="1">
    <location>
        <begin position="11"/>
        <end position="426"/>
    </location>
</feature>
<dbReference type="AlphaFoldDB" id="A0A1T4Y705"/>
<evidence type="ECO:0000259" key="2">
    <source>
        <dbReference type="Pfam" id="PF21986"/>
    </source>
</evidence>
<evidence type="ECO:0000313" key="3">
    <source>
        <dbReference type="EMBL" id="SKA97569.1"/>
    </source>
</evidence>
<protein>
    <submittedName>
        <fullName evidence="3">Allophanate hydrolase</fullName>
    </submittedName>
</protein>
<dbReference type="Pfam" id="PF21986">
    <property type="entry name" value="AH_C"/>
    <property type="match status" value="1"/>
</dbReference>
<gene>
    <name evidence="3" type="ORF">SAMN06295879_2385</name>
</gene>
<dbReference type="RefSeq" id="WP_078714599.1">
    <property type="nucleotide sequence ID" value="NZ_FUYG01000006.1"/>
</dbReference>
<dbReference type="GO" id="GO:0016787">
    <property type="term" value="F:hydrolase activity"/>
    <property type="evidence" value="ECO:0007669"/>
    <property type="project" value="UniProtKB-KW"/>
</dbReference>
<dbReference type="InterPro" id="IPR053844">
    <property type="entry name" value="AH_C"/>
</dbReference>
<dbReference type="Gene3D" id="3.90.1300.10">
    <property type="entry name" value="Amidase signature (AS) domain"/>
    <property type="match status" value="1"/>
</dbReference>
<dbReference type="InterPro" id="IPR036928">
    <property type="entry name" value="AS_sf"/>
</dbReference>
<dbReference type="EMBL" id="FUYG01000006">
    <property type="protein sequence ID" value="SKA97569.1"/>
    <property type="molecule type" value="Genomic_DNA"/>
</dbReference>
<dbReference type="Pfam" id="PF01425">
    <property type="entry name" value="Amidase"/>
    <property type="match status" value="1"/>
</dbReference>
<dbReference type="NCBIfam" id="NF006043">
    <property type="entry name" value="PRK08186.1"/>
    <property type="match status" value="1"/>
</dbReference>
<dbReference type="Gene3D" id="1.20.58.1700">
    <property type="match status" value="1"/>
</dbReference>
<dbReference type="SUPFAM" id="SSF75304">
    <property type="entry name" value="Amidase signature (AS) enzymes"/>
    <property type="match status" value="1"/>
</dbReference>
<dbReference type="Proteomes" id="UP000189735">
    <property type="component" value="Unassembled WGS sequence"/>
</dbReference>
<dbReference type="InterPro" id="IPR000120">
    <property type="entry name" value="Amidase"/>
</dbReference>
<evidence type="ECO:0000313" key="4">
    <source>
        <dbReference type="Proteomes" id="UP000189735"/>
    </source>
</evidence>
<proteinExistence type="predicted"/>
<dbReference type="PANTHER" id="PTHR11895">
    <property type="entry name" value="TRANSAMIDASE"/>
    <property type="match status" value="1"/>
</dbReference>
<reference evidence="4" key="1">
    <citation type="submission" date="2017-02" db="EMBL/GenBank/DDBJ databases">
        <authorList>
            <person name="Varghese N."/>
            <person name="Submissions S."/>
        </authorList>
    </citation>
    <scope>NUCLEOTIDE SEQUENCE [LARGE SCALE GENOMIC DNA]</scope>
    <source>
        <strain evidence="4">VKM Ac-2052</strain>
    </source>
</reference>
<dbReference type="Gene3D" id="3.10.490.10">
    <property type="entry name" value="Gamma-glutamyl cyclotransferase-like"/>
    <property type="match status" value="1"/>
</dbReference>
<organism evidence="3 4">
    <name type="scientific">Agreia bicolorata</name>
    <dbReference type="NCBI Taxonomy" id="110935"/>
    <lineage>
        <taxon>Bacteria</taxon>
        <taxon>Bacillati</taxon>
        <taxon>Actinomycetota</taxon>
        <taxon>Actinomycetes</taxon>
        <taxon>Micrococcales</taxon>
        <taxon>Microbacteriaceae</taxon>
        <taxon>Agreia</taxon>
    </lineage>
</organism>
<sequence>MTQTTTAVDRVTAAYERIRAVDRPEIWISLRDEKDALAEAASIDARVEAGERLPLAGTVAGVKDNIDAAGFDTTAAAPSYRYRPDADSTAVSRLRAAGSVVIGKTNLDQFATGLVGTRSPFGAVRNAWRPDRISGGSSSGSAVAVALGIVDVALGTDTAGSGRVPAALNGIVGVKLTRGRIPTTGVVPACRTLDCVTVFAREAGLAYNTAELLAGPDGIDPLERTLDEAAHATGTALPARPRVGIPSAEHLDGLAPGWADAFHAAADRLADTGVELVEVDISPLLQAARMLYESSFVAERYAAVGDHIDGHRELIGTDLDPSVSTIVLGGADRTAVELYRDREQLDRLGAVAKAALAGCDALLTPTTTWHPTLAEIAADPIGGNSRMGRYTNFANLLDMASSSVPAGVVDGLPFGVMITAPAFHDLAVHQLAERLLAPALEILVVGAHLTGQPLNHQLVAAGGSFARSTTTSADYALFALDTVPPKPGLLRVADGGTSVAGEIWSLPASGFGTFVAALPAPMTIGRVSLADGSSVSGFLCEPIATEGAENISAHGGWLAWLRSRAAE</sequence>
<dbReference type="InterPro" id="IPR023631">
    <property type="entry name" value="Amidase_dom"/>
</dbReference>
<accession>A0A1T4Y705</accession>